<feature type="domain" description="YprB ribonuclease H-like" evidence="1">
    <location>
        <begin position="469"/>
        <end position="551"/>
    </location>
</feature>
<evidence type="ECO:0000313" key="2">
    <source>
        <dbReference type="EMBL" id="GAA2821390.1"/>
    </source>
</evidence>
<accession>A0ABN3VPD6</accession>
<reference evidence="2 3" key="1">
    <citation type="journal article" date="2019" name="Int. J. Syst. Evol. Microbiol.">
        <title>The Global Catalogue of Microorganisms (GCM) 10K type strain sequencing project: providing services to taxonomists for standard genome sequencing and annotation.</title>
        <authorList>
            <consortium name="The Broad Institute Genomics Platform"/>
            <consortium name="The Broad Institute Genome Sequencing Center for Infectious Disease"/>
            <person name="Wu L."/>
            <person name="Ma J."/>
        </authorList>
    </citation>
    <scope>NUCLEOTIDE SEQUENCE [LARGE SCALE GENOMIC DNA]</scope>
    <source>
        <strain evidence="2 3">JCM 9383</strain>
    </source>
</reference>
<evidence type="ECO:0000259" key="1">
    <source>
        <dbReference type="Pfam" id="PF13482"/>
    </source>
</evidence>
<dbReference type="Pfam" id="PF13482">
    <property type="entry name" value="RNase_H_2"/>
    <property type="match status" value="1"/>
</dbReference>
<dbReference type="Proteomes" id="UP001500979">
    <property type="component" value="Unassembled WGS sequence"/>
</dbReference>
<name>A0ABN3VPD6_9PSEU</name>
<dbReference type="EMBL" id="BAAAUX010000045">
    <property type="protein sequence ID" value="GAA2821390.1"/>
    <property type="molecule type" value="Genomic_DNA"/>
</dbReference>
<protein>
    <submittedName>
        <fullName evidence="2">TM0106 family RecB-like putative nuclease</fullName>
    </submittedName>
</protein>
<gene>
    <name evidence="2" type="ORF">GCM10010470_65820</name>
</gene>
<comment type="caution">
    <text evidence="2">The sequence shown here is derived from an EMBL/GenBank/DDBJ whole genome shotgun (WGS) entry which is preliminary data.</text>
</comment>
<dbReference type="InterPro" id="IPR038720">
    <property type="entry name" value="YprB_RNase_H-like_dom"/>
</dbReference>
<dbReference type="NCBIfam" id="TIGR03491">
    <property type="entry name" value="TM0106 family RecB-like putative nuclease"/>
    <property type="match status" value="1"/>
</dbReference>
<dbReference type="InterPro" id="IPR019993">
    <property type="entry name" value="RecB_nuclease_TM0106_put"/>
</dbReference>
<organism evidence="2 3">
    <name type="scientific">Saccharopolyspora taberi</name>
    <dbReference type="NCBI Taxonomy" id="60895"/>
    <lineage>
        <taxon>Bacteria</taxon>
        <taxon>Bacillati</taxon>
        <taxon>Actinomycetota</taxon>
        <taxon>Actinomycetes</taxon>
        <taxon>Pseudonocardiales</taxon>
        <taxon>Pseudonocardiaceae</taxon>
        <taxon>Saccharopolyspora</taxon>
    </lineage>
</organism>
<sequence>MITGVTGVMGAGVGATAYALTVEEKVLLDASVVTRCRRRVHLESDRTMRDVPKAPPDPGIEQRISDAADHRRFVADRLGRLLGGAWTQIPTDLDRARREELTLAAMRAGVRYVSAAQLPADPAGGRRGSVDLLVRGQDGYVPVLVVRHKITDPGFGARISPLSSPDPAAARTDDRLKVRSHSRDQLRLAHALRLLRSTGLGSAGSLGGVIGVDAEFVLWHDLATPNWPGGRTALSEYDARFADRLAVATAAATGADALAEPSRITECKGCPWWPTCERQLRENRDVSLVVRGEDAVSLRRIGVSTVDDLARMSPREAEELPLTVTRVNDVVLLARAWLRELPLVRRVRELSVPRADVEVDVDMESYADSGAYMWGCLLSGADVGHEPGYRAFVTWDPLPSDDEARSFAEFWSWFTSVRRAAAERGLTFRAYCYNELAENRWMLASAERFAGKPGVPAVAEVRAFINSGEWVDLFASVRDQFLCPNGKGLKVIAPCAGFAWRDAEASGENSMRWYRDAVGLDGDPPVPSQRDRILTYNEDDVRATWTIRRWMTSPAALDVPFAEDL</sequence>
<evidence type="ECO:0000313" key="3">
    <source>
        <dbReference type="Proteomes" id="UP001500979"/>
    </source>
</evidence>
<proteinExistence type="predicted"/>
<keyword evidence="3" id="KW-1185">Reference proteome</keyword>